<dbReference type="PROSITE" id="PS50111">
    <property type="entry name" value="CHEMOTAXIS_TRANSDUC_2"/>
    <property type="match status" value="1"/>
</dbReference>
<evidence type="ECO:0000256" key="4">
    <source>
        <dbReference type="ARBA" id="ARBA00022692"/>
    </source>
</evidence>
<evidence type="ECO:0000256" key="6">
    <source>
        <dbReference type="ARBA" id="ARBA00023136"/>
    </source>
</evidence>
<gene>
    <name evidence="12" type="ORF">OM074_19290</name>
</gene>
<dbReference type="Pfam" id="PF00015">
    <property type="entry name" value="MCPsignal"/>
    <property type="match status" value="1"/>
</dbReference>
<dbReference type="Proteomes" id="UP001207408">
    <property type="component" value="Unassembled WGS sequence"/>
</dbReference>
<feature type="transmembrane region" description="Helical" evidence="9">
    <location>
        <begin position="12"/>
        <end position="33"/>
    </location>
</feature>
<dbReference type="CDD" id="cd06225">
    <property type="entry name" value="HAMP"/>
    <property type="match status" value="1"/>
</dbReference>
<dbReference type="CDD" id="cd12913">
    <property type="entry name" value="PDC1_MCP_like"/>
    <property type="match status" value="1"/>
</dbReference>
<keyword evidence="5 9" id="KW-1133">Transmembrane helix</keyword>
<keyword evidence="8" id="KW-0807">Transducer</keyword>
<evidence type="ECO:0000256" key="1">
    <source>
        <dbReference type="ARBA" id="ARBA00004651"/>
    </source>
</evidence>
<evidence type="ECO:0000259" key="11">
    <source>
        <dbReference type="PROSITE" id="PS50885"/>
    </source>
</evidence>
<evidence type="ECO:0000256" key="9">
    <source>
        <dbReference type="SAM" id="Phobius"/>
    </source>
</evidence>
<evidence type="ECO:0000256" key="3">
    <source>
        <dbReference type="ARBA" id="ARBA00022500"/>
    </source>
</evidence>
<dbReference type="RefSeq" id="WP_301202244.1">
    <property type="nucleotide sequence ID" value="NZ_JAPDPI010000061.1"/>
</dbReference>
<protein>
    <submittedName>
        <fullName evidence="12">Methyl-accepting chemotaxis protein</fullName>
    </submittedName>
</protein>
<dbReference type="GO" id="GO:0006935">
    <property type="term" value="P:chemotaxis"/>
    <property type="evidence" value="ECO:0007669"/>
    <property type="project" value="UniProtKB-KW"/>
</dbReference>
<keyword evidence="3" id="KW-0145">Chemotaxis</keyword>
<feature type="transmembrane region" description="Helical" evidence="9">
    <location>
        <begin position="317"/>
        <end position="340"/>
    </location>
</feature>
<dbReference type="Gene3D" id="3.30.450.20">
    <property type="entry name" value="PAS domain"/>
    <property type="match status" value="2"/>
</dbReference>
<dbReference type="SMART" id="SM00283">
    <property type="entry name" value="MA"/>
    <property type="match status" value="1"/>
</dbReference>
<dbReference type="InterPro" id="IPR051310">
    <property type="entry name" value="MCP_chemotaxis"/>
</dbReference>
<dbReference type="PANTHER" id="PTHR43531">
    <property type="entry name" value="PROTEIN ICFG"/>
    <property type="match status" value="1"/>
</dbReference>
<dbReference type="PRINTS" id="PR00260">
    <property type="entry name" value="CHEMTRNSDUCR"/>
</dbReference>
<feature type="domain" description="Methyl-accepting transducer" evidence="10">
    <location>
        <begin position="398"/>
        <end position="613"/>
    </location>
</feature>
<dbReference type="GO" id="GO:0007165">
    <property type="term" value="P:signal transduction"/>
    <property type="evidence" value="ECO:0007669"/>
    <property type="project" value="UniProtKB-KW"/>
</dbReference>
<dbReference type="InterPro" id="IPR004089">
    <property type="entry name" value="MCPsignal_dom"/>
</dbReference>
<dbReference type="PROSITE" id="PS50885">
    <property type="entry name" value="HAMP"/>
    <property type="match status" value="1"/>
</dbReference>
<evidence type="ECO:0000256" key="7">
    <source>
        <dbReference type="ARBA" id="ARBA00029447"/>
    </source>
</evidence>
<dbReference type="GO" id="GO:0005886">
    <property type="term" value="C:plasma membrane"/>
    <property type="evidence" value="ECO:0007669"/>
    <property type="project" value="UniProtKB-SubCell"/>
</dbReference>
<dbReference type="SMART" id="SM00304">
    <property type="entry name" value="HAMP"/>
    <property type="match status" value="1"/>
</dbReference>
<name>A0AAE3MIN3_9BACT</name>
<dbReference type="GO" id="GO:0004888">
    <property type="term" value="F:transmembrane signaling receptor activity"/>
    <property type="evidence" value="ECO:0007669"/>
    <property type="project" value="InterPro"/>
</dbReference>
<dbReference type="CDD" id="cd12912">
    <property type="entry name" value="PDC2_MCP_like"/>
    <property type="match status" value="1"/>
</dbReference>
<evidence type="ECO:0000313" key="12">
    <source>
        <dbReference type="EMBL" id="MCW3807782.1"/>
    </source>
</evidence>
<evidence type="ECO:0000259" key="10">
    <source>
        <dbReference type="PROSITE" id="PS50111"/>
    </source>
</evidence>
<comment type="caution">
    <text evidence="12">The sequence shown here is derived from an EMBL/GenBank/DDBJ whole genome shotgun (WGS) entry which is preliminary data.</text>
</comment>
<dbReference type="CDD" id="cd11386">
    <property type="entry name" value="MCP_signal"/>
    <property type="match status" value="1"/>
</dbReference>
<dbReference type="InterPro" id="IPR004090">
    <property type="entry name" value="Chemotax_Me-accpt_rcpt"/>
</dbReference>
<keyword evidence="2" id="KW-1003">Cell membrane</keyword>
<dbReference type="AlphaFoldDB" id="A0AAE3MIN3"/>
<keyword evidence="6 9" id="KW-0472">Membrane</keyword>
<dbReference type="Pfam" id="PF02743">
    <property type="entry name" value="dCache_1"/>
    <property type="match status" value="1"/>
</dbReference>
<dbReference type="SUPFAM" id="SSF58104">
    <property type="entry name" value="Methyl-accepting chemotaxis protein (MCP) signaling domain"/>
    <property type="match status" value="1"/>
</dbReference>
<dbReference type="InterPro" id="IPR033479">
    <property type="entry name" value="dCache_1"/>
</dbReference>
<keyword evidence="13" id="KW-1185">Reference proteome</keyword>
<dbReference type="EMBL" id="JAPDPI010000061">
    <property type="protein sequence ID" value="MCW3807782.1"/>
    <property type="molecule type" value="Genomic_DNA"/>
</dbReference>
<comment type="subcellular location">
    <subcellularLocation>
        <location evidence="1">Cell membrane</location>
        <topology evidence="1">Multi-pass membrane protein</topology>
    </subcellularLocation>
</comment>
<sequence length="629" mass="69846">MNRFVFRLKGRLLANVLISSTIIFALILGFITLNMRNQAISSATNIIKTQVSEFKNLIEGELGLIHEGAEVLANTYEQYLEMDTKPKDNVYNTMLTSWLKDNPEFLSTWQIWELKALDPSYEFKNGRIRNVYYRLNGEINQAKSTVDMNNDDLNSLYYQAREENQSDIWDPYYDVVTKELEGILMTSIVVPIQKNGLFQGIVGVDIRLDNMEDIVSDMKSFDGAISFLLSNNGDIVGHTNNELIGKSIFKNTPIDSTLLKDEIQQALETGIYQTEFNNGDEDWYLTLATIQVKDTQKKWTLGIQVPKEVVLKETNNIFYRSMAVGMIGLIIFYIIIYLWANGIVKPLKSSANYTKEIANGNLNASIDFSRNDEIGDIITSLQSMTGNLKAIVQKIISSSDHINASSNTLKSSALKLNDGASNQAASSEEISSSMEEMVATIHQNTDNAQKTERIASNASEEMKKGYEAIKTTEESMTEIATKIMVIDDIANQTNILALNAAVEAARAGEQGRGFSVVANEVKKLAERSQAAAKEIIELTKHGVEVSEASGKQMKAVIPEIEETALLVSEIAAASIEQQSGAQQVNNAIQELNEITQQNSLSANTFTSSAQELSKLATDLKKIIDYFKMG</sequence>
<proteinExistence type="inferred from homology"/>
<dbReference type="InterPro" id="IPR003660">
    <property type="entry name" value="HAMP_dom"/>
</dbReference>
<dbReference type="Gene3D" id="1.10.287.950">
    <property type="entry name" value="Methyl-accepting chemotaxis protein"/>
    <property type="match status" value="1"/>
</dbReference>
<feature type="domain" description="HAMP" evidence="11">
    <location>
        <begin position="341"/>
        <end position="393"/>
    </location>
</feature>
<keyword evidence="4 9" id="KW-0812">Transmembrane</keyword>
<accession>A0AAE3MIN3</accession>
<dbReference type="FunFam" id="1.10.287.950:FF:000001">
    <property type="entry name" value="Methyl-accepting chemotaxis sensory transducer"/>
    <property type="match status" value="1"/>
</dbReference>
<evidence type="ECO:0000256" key="8">
    <source>
        <dbReference type="PROSITE-ProRule" id="PRU00284"/>
    </source>
</evidence>
<reference evidence="12" key="1">
    <citation type="submission" date="2022-10" db="EMBL/GenBank/DDBJ databases">
        <authorList>
            <person name="Yu W.X."/>
        </authorList>
    </citation>
    <scope>NUCLEOTIDE SEQUENCE</scope>
    <source>
        <strain evidence="12">D04</strain>
    </source>
</reference>
<evidence type="ECO:0000313" key="13">
    <source>
        <dbReference type="Proteomes" id="UP001207408"/>
    </source>
</evidence>
<comment type="similarity">
    <text evidence="7">Belongs to the methyl-accepting chemotaxis (MCP) protein family.</text>
</comment>
<organism evidence="12 13">
    <name type="scientific">Plebeiibacterium marinum</name>
    <dbReference type="NCBI Taxonomy" id="2992111"/>
    <lineage>
        <taxon>Bacteria</taxon>
        <taxon>Pseudomonadati</taxon>
        <taxon>Bacteroidota</taxon>
        <taxon>Bacteroidia</taxon>
        <taxon>Marinilabiliales</taxon>
        <taxon>Marinilabiliaceae</taxon>
        <taxon>Plebeiibacterium</taxon>
    </lineage>
</organism>
<evidence type="ECO:0000256" key="2">
    <source>
        <dbReference type="ARBA" id="ARBA00022475"/>
    </source>
</evidence>
<evidence type="ECO:0000256" key="5">
    <source>
        <dbReference type="ARBA" id="ARBA00022989"/>
    </source>
</evidence>
<dbReference type="PANTHER" id="PTHR43531:SF11">
    <property type="entry name" value="METHYL-ACCEPTING CHEMOTAXIS PROTEIN 3"/>
    <property type="match status" value="1"/>
</dbReference>
<dbReference type="Pfam" id="PF00672">
    <property type="entry name" value="HAMP"/>
    <property type="match status" value="1"/>
</dbReference>